<evidence type="ECO:0000313" key="2">
    <source>
        <dbReference type="Proteomes" id="UP000632154"/>
    </source>
</evidence>
<evidence type="ECO:0008006" key="3">
    <source>
        <dbReference type="Google" id="ProtNLM"/>
    </source>
</evidence>
<accession>A0ABQ3KCZ0</accession>
<dbReference type="PROSITE" id="PS51257">
    <property type="entry name" value="PROKAR_LIPOPROTEIN"/>
    <property type="match status" value="1"/>
</dbReference>
<evidence type="ECO:0000313" key="1">
    <source>
        <dbReference type="EMBL" id="GHG13176.1"/>
    </source>
</evidence>
<protein>
    <recommendedName>
        <fullName evidence="3">Lipoprotein</fullName>
    </recommendedName>
</protein>
<organism evidence="1 2">
    <name type="scientific">Deinococcus piscis</name>
    <dbReference type="NCBI Taxonomy" id="394230"/>
    <lineage>
        <taxon>Bacteria</taxon>
        <taxon>Thermotogati</taxon>
        <taxon>Deinococcota</taxon>
        <taxon>Deinococci</taxon>
        <taxon>Deinococcales</taxon>
        <taxon>Deinococcaceae</taxon>
        <taxon>Deinococcus</taxon>
    </lineage>
</organism>
<gene>
    <name evidence="1" type="ORF">GCM10017783_26170</name>
</gene>
<dbReference type="EMBL" id="BNAL01000079">
    <property type="protein sequence ID" value="GHG13176.1"/>
    <property type="molecule type" value="Genomic_DNA"/>
</dbReference>
<sequence length="163" mass="17453">MRFLPCIGVLALSLMSCQVGPRLSDLGPTLEQATIKTGDTVQVNTSLPVQIMSAITVDFTQTLTSRLDVCILPGNITLTVDVRDVCLGQAALPEGVAVDLDTTIVGARTLTFYKGSTTPIAHQTAFSFSKIGTYTIFPRHRLQNQYGAFAGHRISPGTVITVK</sequence>
<name>A0ABQ3KCZ0_9DEIO</name>
<proteinExistence type="predicted"/>
<keyword evidence="2" id="KW-1185">Reference proteome</keyword>
<reference evidence="2" key="1">
    <citation type="journal article" date="2019" name="Int. J. Syst. Evol. Microbiol.">
        <title>The Global Catalogue of Microorganisms (GCM) 10K type strain sequencing project: providing services to taxonomists for standard genome sequencing and annotation.</title>
        <authorList>
            <consortium name="The Broad Institute Genomics Platform"/>
            <consortium name="The Broad Institute Genome Sequencing Center for Infectious Disease"/>
            <person name="Wu L."/>
            <person name="Ma J."/>
        </authorList>
    </citation>
    <scope>NUCLEOTIDE SEQUENCE [LARGE SCALE GENOMIC DNA]</scope>
    <source>
        <strain evidence="2">CGMCC 1.18439</strain>
    </source>
</reference>
<comment type="caution">
    <text evidence="1">The sequence shown here is derived from an EMBL/GenBank/DDBJ whole genome shotgun (WGS) entry which is preliminary data.</text>
</comment>
<dbReference type="Proteomes" id="UP000632154">
    <property type="component" value="Unassembled WGS sequence"/>
</dbReference>